<dbReference type="EMBL" id="JBFCZG010000001">
    <property type="protein sequence ID" value="KAL3427997.1"/>
    <property type="molecule type" value="Genomic_DNA"/>
</dbReference>
<keyword evidence="3" id="KW-1185">Reference proteome</keyword>
<dbReference type="Proteomes" id="UP001629113">
    <property type="component" value="Unassembled WGS sequence"/>
</dbReference>
<gene>
    <name evidence="2" type="ORF">PVAG01_01506</name>
</gene>
<feature type="compositionally biased region" description="Polar residues" evidence="1">
    <location>
        <begin position="302"/>
        <end position="318"/>
    </location>
</feature>
<accession>A0ABR4PXB8</accession>
<feature type="compositionally biased region" description="Acidic residues" evidence="1">
    <location>
        <begin position="341"/>
        <end position="356"/>
    </location>
</feature>
<reference evidence="2 3" key="1">
    <citation type="submission" date="2024-06" db="EMBL/GenBank/DDBJ databases">
        <title>Complete genome of Phlyctema vagabunda strain 19-DSS-EL-015.</title>
        <authorList>
            <person name="Fiorenzani C."/>
        </authorList>
    </citation>
    <scope>NUCLEOTIDE SEQUENCE [LARGE SCALE GENOMIC DNA]</scope>
    <source>
        <strain evidence="2 3">19-DSS-EL-015</strain>
    </source>
</reference>
<evidence type="ECO:0000256" key="1">
    <source>
        <dbReference type="SAM" id="MobiDB-lite"/>
    </source>
</evidence>
<evidence type="ECO:0000313" key="2">
    <source>
        <dbReference type="EMBL" id="KAL3427997.1"/>
    </source>
</evidence>
<feature type="region of interest" description="Disordered" evidence="1">
    <location>
        <begin position="281"/>
        <end position="447"/>
    </location>
</feature>
<feature type="region of interest" description="Disordered" evidence="1">
    <location>
        <begin position="1"/>
        <end position="152"/>
    </location>
</feature>
<sequence>MAASNVRSSTPPPSAILQTPPTPKHGYEDDYNPFTPRKSPRTRYQQRRQERLAQTPPQQQQQRVRTERSSIAGSSPPTSPQTVTKKNAPRSSTIRGRSYVSNMESTYSASAHSTLSTSPRRSKKETEMQRSIMASHSDGMLPTPAKTPKKAPVEVSAGIASIARNLFPVRTETVEEAMPTPKRQARKKNLGFVLETSTAAEEDDAPIQIFTDSKERVPEIDCNNNPFYNEGNTIQPEPAKRITRSTKIAVPGEDDQDIDELRQRDDGMITVFRGKKTFRKFAESSDEDSDDGDLLGEFEAEFTSQSGSRINGPLTRSSIKPRLLFSNSAQQTRAKTRSQATEDEEEAVTDIDDDLDFATTSTGKADDAIMTPKAPRFAPASPPTTLRATRSTDKTSIALGGDDSSNGGRSPFNRWGRVKAATSIAGMKREGESLERSNGFSNKRSRF</sequence>
<feature type="compositionally biased region" description="Acidic residues" evidence="1">
    <location>
        <begin position="284"/>
        <end position="300"/>
    </location>
</feature>
<comment type="caution">
    <text evidence="2">The sequence shown here is derived from an EMBL/GenBank/DDBJ whole genome shotgun (WGS) entry which is preliminary data.</text>
</comment>
<name>A0ABR4PXB8_9HELO</name>
<feature type="compositionally biased region" description="Polar residues" evidence="1">
    <location>
        <begin position="325"/>
        <end position="339"/>
    </location>
</feature>
<proteinExistence type="predicted"/>
<evidence type="ECO:0000313" key="3">
    <source>
        <dbReference type="Proteomes" id="UP001629113"/>
    </source>
</evidence>
<organism evidence="2 3">
    <name type="scientific">Phlyctema vagabunda</name>
    <dbReference type="NCBI Taxonomy" id="108571"/>
    <lineage>
        <taxon>Eukaryota</taxon>
        <taxon>Fungi</taxon>
        <taxon>Dikarya</taxon>
        <taxon>Ascomycota</taxon>
        <taxon>Pezizomycotina</taxon>
        <taxon>Leotiomycetes</taxon>
        <taxon>Helotiales</taxon>
        <taxon>Dermateaceae</taxon>
        <taxon>Phlyctema</taxon>
    </lineage>
</organism>
<feature type="compositionally biased region" description="Polar residues" evidence="1">
    <location>
        <begin position="69"/>
        <end position="119"/>
    </location>
</feature>
<feature type="compositionally biased region" description="Polar residues" evidence="1">
    <location>
        <begin position="436"/>
        <end position="447"/>
    </location>
</feature>
<protein>
    <submittedName>
        <fullName evidence="2">Uncharacterized protein</fullName>
    </submittedName>
</protein>